<dbReference type="GO" id="GO:0003676">
    <property type="term" value="F:nucleic acid binding"/>
    <property type="evidence" value="ECO:0007669"/>
    <property type="project" value="InterPro"/>
</dbReference>
<protein>
    <recommendedName>
        <fullName evidence="1">DUF5655 domain-containing protein</fullName>
    </recommendedName>
</protein>
<dbReference type="Proteomes" id="UP000681041">
    <property type="component" value="Chromosome"/>
</dbReference>
<evidence type="ECO:0000313" key="3">
    <source>
        <dbReference type="Proteomes" id="UP000681041"/>
    </source>
</evidence>
<dbReference type="OrthoDB" id="318965at2157"/>
<organism evidence="2 3">
    <name type="scientific">Methanobacterium alkalithermotolerans</name>
    <dbReference type="NCBI Taxonomy" id="2731220"/>
    <lineage>
        <taxon>Archaea</taxon>
        <taxon>Methanobacteriati</taxon>
        <taxon>Methanobacteriota</taxon>
        <taxon>Methanomada group</taxon>
        <taxon>Methanobacteria</taxon>
        <taxon>Methanobacteriales</taxon>
        <taxon>Methanobacteriaceae</taxon>
        <taxon>Methanobacterium</taxon>
    </lineage>
</organism>
<name>A0A8T8K4F9_9EURY</name>
<dbReference type="RefSeq" id="WP_211533298.1">
    <property type="nucleotide sequence ID" value="NZ_CP058560.1"/>
</dbReference>
<dbReference type="InterPro" id="IPR011856">
    <property type="entry name" value="tRNA_endonuc-like_dom_sf"/>
</dbReference>
<dbReference type="KEGG" id="meme:HYG87_00530"/>
<evidence type="ECO:0000313" key="2">
    <source>
        <dbReference type="EMBL" id="QUH22355.1"/>
    </source>
</evidence>
<dbReference type="GeneID" id="64819204"/>
<keyword evidence="3" id="KW-1185">Reference proteome</keyword>
<dbReference type="Gene3D" id="3.40.1350.10">
    <property type="match status" value="1"/>
</dbReference>
<dbReference type="InterPro" id="IPR043714">
    <property type="entry name" value="DUF5655"/>
</dbReference>
<feature type="domain" description="DUF5655" evidence="1">
    <location>
        <begin position="190"/>
        <end position="302"/>
    </location>
</feature>
<dbReference type="EMBL" id="CP058560">
    <property type="protein sequence ID" value="QUH22355.1"/>
    <property type="molecule type" value="Genomic_DNA"/>
</dbReference>
<reference evidence="2" key="1">
    <citation type="submission" date="2020-07" db="EMBL/GenBank/DDBJ databases">
        <title>Methanobacterium. sp. MethCan genome.</title>
        <authorList>
            <person name="Postec A."/>
            <person name="Quemeneur M."/>
        </authorList>
    </citation>
    <scope>NUCLEOTIDE SEQUENCE</scope>
    <source>
        <strain evidence="2">MethCAN</strain>
    </source>
</reference>
<dbReference type="AlphaFoldDB" id="A0A8T8K4F9"/>
<gene>
    <name evidence="2" type="ORF">HYG87_00530</name>
</gene>
<sequence length="303" mass="35455">MLFSIEGEELKKINQIDFKLEKNIQKITEKNIGKIFGLDFVKSEFKLNDLRMDTLAFDKETKSFVIIEYKKSSNFSVIDQGYAYLALLLNNKADFILEYNESTDDFLGKNDVDWSQSRVIFISPKFTKYQRQAIEFKDLPIELWEVIRYENDTVLFNQLKAPKSSESITKVSSKSEIVKKVTDEVKVYTEEDHLKTTSDDVNELYNELKERIYSLGDTVEIRPTKYYIAYKSNTNFADLRIQKSQIKIWLNVRKGDLDDPKGITRDISNVGHWGNGDYEIKIKPESDLDYIMTIIRQSYEINS</sequence>
<evidence type="ECO:0000259" key="1">
    <source>
        <dbReference type="Pfam" id="PF18899"/>
    </source>
</evidence>
<dbReference type="Pfam" id="PF18899">
    <property type="entry name" value="DUF5655"/>
    <property type="match status" value="1"/>
</dbReference>
<proteinExistence type="predicted"/>
<accession>A0A8T8K4F9</accession>